<name>A0ABX2T1N7_9BACL</name>
<evidence type="ECO:0000256" key="2">
    <source>
        <dbReference type="ARBA" id="ARBA00022741"/>
    </source>
</evidence>
<keyword evidence="2" id="KW-0547">Nucleotide-binding</keyword>
<dbReference type="EMBL" id="JACBYF010000028">
    <property type="protein sequence ID" value="NYS48091.1"/>
    <property type="molecule type" value="Genomic_DNA"/>
</dbReference>
<feature type="domain" description="ABC transporter" evidence="4">
    <location>
        <begin position="4"/>
        <end position="228"/>
    </location>
</feature>
<evidence type="ECO:0000259" key="4">
    <source>
        <dbReference type="PROSITE" id="PS50893"/>
    </source>
</evidence>
<accession>A0ABX2T1N7</accession>
<dbReference type="SUPFAM" id="SSF52540">
    <property type="entry name" value="P-loop containing nucleoside triphosphate hydrolases"/>
    <property type="match status" value="1"/>
</dbReference>
<evidence type="ECO:0000256" key="1">
    <source>
        <dbReference type="ARBA" id="ARBA00022448"/>
    </source>
</evidence>
<dbReference type="InterPro" id="IPR027417">
    <property type="entry name" value="P-loop_NTPase"/>
</dbReference>
<comment type="caution">
    <text evidence="5">The sequence shown here is derived from an EMBL/GenBank/DDBJ whole genome shotgun (WGS) entry which is preliminary data.</text>
</comment>
<sequence length="295" mass="33486">MMILKVERINKTIKSKHILKNISFNINKGECVALIGPNGAGKTTLFNILLGELTYDTGNILIDNIKVPNSKVKNILAILNQSNNVPEKLKVKELIKFFQEIYDNPLDDKEVDNILNFSKEQKNQLVSKLSGGQKRFLTFVLTLIGRPKILFLDEPTSAMDTSTRKTFWKIINSLKEQGVTVIYSSHYIEEVEHTADKILLLNNGELIRDTTPYSLKAEKIEKIFTLPSKYVDVVNNLDFIKDIAIKSDNVIFSTSEANRVWLYLVENGCSIEEVEITNRTLLDSLFNTTNNKGDN</sequence>
<dbReference type="SMART" id="SM00382">
    <property type="entry name" value="AAA"/>
    <property type="match status" value="1"/>
</dbReference>
<dbReference type="Proteomes" id="UP000531840">
    <property type="component" value="Unassembled WGS sequence"/>
</dbReference>
<dbReference type="InterPro" id="IPR003593">
    <property type="entry name" value="AAA+_ATPase"/>
</dbReference>
<dbReference type="Pfam" id="PF00005">
    <property type="entry name" value="ABC_tran"/>
    <property type="match status" value="1"/>
</dbReference>
<proteinExistence type="predicted"/>
<evidence type="ECO:0000313" key="6">
    <source>
        <dbReference type="Proteomes" id="UP000531840"/>
    </source>
</evidence>
<dbReference type="InterPro" id="IPR003439">
    <property type="entry name" value="ABC_transporter-like_ATP-bd"/>
</dbReference>
<dbReference type="InterPro" id="IPR050763">
    <property type="entry name" value="ABC_transporter_ATP-binding"/>
</dbReference>
<dbReference type="PANTHER" id="PTHR42711:SF17">
    <property type="entry name" value="ABC TRANSPORTER ATP-BINDING PROTEIN"/>
    <property type="match status" value="1"/>
</dbReference>
<evidence type="ECO:0000256" key="3">
    <source>
        <dbReference type="ARBA" id="ARBA00022840"/>
    </source>
</evidence>
<gene>
    <name evidence="5" type="ORF">HZY85_07895</name>
</gene>
<organism evidence="5 6">
    <name type="scientific">Gemelliphila palaticanis</name>
    <dbReference type="NCBI Taxonomy" id="81950"/>
    <lineage>
        <taxon>Bacteria</taxon>
        <taxon>Bacillati</taxon>
        <taxon>Bacillota</taxon>
        <taxon>Bacilli</taxon>
        <taxon>Bacillales</taxon>
        <taxon>Gemellaceae</taxon>
        <taxon>Gemelliphila</taxon>
    </lineage>
</organism>
<keyword evidence="3 5" id="KW-0067">ATP-binding</keyword>
<keyword evidence="1" id="KW-0813">Transport</keyword>
<dbReference type="GO" id="GO:0005524">
    <property type="term" value="F:ATP binding"/>
    <property type="evidence" value="ECO:0007669"/>
    <property type="project" value="UniProtKB-KW"/>
</dbReference>
<dbReference type="PANTHER" id="PTHR42711">
    <property type="entry name" value="ABC TRANSPORTER ATP-BINDING PROTEIN"/>
    <property type="match status" value="1"/>
</dbReference>
<reference evidence="5 6" key="1">
    <citation type="submission" date="2020-07" db="EMBL/GenBank/DDBJ databases">
        <title>MOT database genomes.</title>
        <authorList>
            <person name="Joseph S."/>
            <person name="Aduse-Opoku J."/>
            <person name="Hashim A."/>
            <person name="Wade W."/>
            <person name="Curtis M."/>
        </authorList>
    </citation>
    <scope>NUCLEOTIDE SEQUENCE [LARGE SCALE GENOMIC DNA]</scope>
    <source>
        <strain evidence="5 6">CIP 106318</strain>
    </source>
</reference>
<dbReference type="Gene3D" id="3.40.50.300">
    <property type="entry name" value="P-loop containing nucleotide triphosphate hydrolases"/>
    <property type="match status" value="1"/>
</dbReference>
<protein>
    <submittedName>
        <fullName evidence="5">ABC transporter ATP-binding protein</fullName>
    </submittedName>
</protein>
<dbReference type="CDD" id="cd03230">
    <property type="entry name" value="ABC_DR_subfamily_A"/>
    <property type="match status" value="1"/>
</dbReference>
<keyword evidence="6" id="KW-1185">Reference proteome</keyword>
<evidence type="ECO:0000313" key="5">
    <source>
        <dbReference type="EMBL" id="NYS48091.1"/>
    </source>
</evidence>
<dbReference type="PROSITE" id="PS50893">
    <property type="entry name" value="ABC_TRANSPORTER_2"/>
    <property type="match status" value="1"/>
</dbReference>